<proteinExistence type="predicted"/>
<dbReference type="RefSeq" id="WP_344551546.1">
    <property type="nucleotide sequence ID" value="NZ_BAAANS010000010.1"/>
</dbReference>
<accession>A0ABN2WL14</accession>
<evidence type="ECO:0000256" key="1">
    <source>
        <dbReference type="SAM" id="MobiDB-lite"/>
    </source>
</evidence>
<sequence length="74" mass="7818">MPARPGPGEGRSGRIDPYRDTALNEQDAGAALAELPRPEALAESPGQRDAVRDLGRMLADRAATSGSWLLFVGD</sequence>
<protein>
    <submittedName>
        <fullName evidence="2">Uncharacterized protein</fullName>
    </submittedName>
</protein>
<name>A0ABN2WL14_9ACTN</name>
<comment type="caution">
    <text evidence="2">The sequence shown here is derived from an EMBL/GenBank/DDBJ whole genome shotgun (WGS) entry which is preliminary data.</text>
</comment>
<gene>
    <name evidence="2" type="ORF">GCM10009759_19510</name>
</gene>
<reference evidence="2 3" key="1">
    <citation type="journal article" date="2019" name="Int. J. Syst. Evol. Microbiol.">
        <title>The Global Catalogue of Microorganisms (GCM) 10K type strain sequencing project: providing services to taxonomists for standard genome sequencing and annotation.</title>
        <authorList>
            <consortium name="The Broad Institute Genomics Platform"/>
            <consortium name="The Broad Institute Genome Sequencing Center for Infectious Disease"/>
            <person name="Wu L."/>
            <person name="Ma J."/>
        </authorList>
    </citation>
    <scope>NUCLEOTIDE SEQUENCE [LARGE SCALE GENOMIC DNA]</scope>
    <source>
        <strain evidence="2 3">JCM 14559</strain>
    </source>
</reference>
<evidence type="ECO:0000313" key="3">
    <source>
        <dbReference type="Proteomes" id="UP001500897"/>
    </source>
</evidence>
<dbReference type="Proteomes" id="UP001500897">
    <property type="component" value="Unassembled WGS sequence"/>
</dbReference>
<keyword evidence="3" id="KW-1185">Reference proteome</keyword>
<evidence type="ECO:0000313" key="2">
    <source>
        <dbReference type="EMBL" id="GAA2093209.1"/>
    </source>
</evidence>
<feature type="region of interest" description="Disordered" evidence="1">
    <location>
        <begin position="1"/>
        <end position="21"/>
    </location>
</feature>
<dbReference type="EMBL" id="BAAANS010000010">
    <property type="protein sequence ID" value="GAA2093209.1"/>
    <property type="molecule type" value="Genomic_DNA"/>
</dbReference>
<organism evidence="2 3">
    <name type="scientific">Kitasatospora saccharophila</name>
    <dbReference type="NCBI Taxonomy" id="407973"/>
    <lineage>
        <taxon>Bacteria</taxon>
        <taxon>Bacillati</taxon>
        <taxon>Actinomycetota</taxon>
        <taxon>Actinomycetes</taxon>
        <taxon>Kitasatosporales</taxon>
        <taxon>Streptomycetaceae</taxon>
        <taxon>Kitasatospora</taxon>
    </lineage>
</organism>